<proteinExistence type="inferred from homology"/>
<dbReference type="PRINTS" id="PR01657">
    <property type="entry name" value="MCMFAMILY"/>
</dbReference>
<evidence type="ECO:0000259" key="17">
    <source>
        <dbReference type="PROSITE" id="PS50051"/>
    </source>
</evidence>
<evidence type="ECO:0000256" key="2">
    <source>
        <dbReference type="ARBA" id="ARBA00008010"/>
    </source>
</evidence>
<feature type="domain" description="MCM C-terminal AAA(+) ATPase" evidence="17">
    <location>
        <begin position="293"/>
        <end position="495"/>
    </location>
</feature>
<evidence type="ECO:0000313" key="18">
    <source>
        <dbReference type="EMBL" id="KAL0271704.1"/>
    </source>
</evidence>
<dbReference type="Gene3D" id="2.20.28.10">
    <property type="match status" value="1"/>
</dbReference>
<keyword evidence="5 16" id="KW-0547">Nucleotide-binding</keyword>
<evidence type="ECO:0000256" key="8">
    <source>
        <dbReference type="ARBA" id="ARBA00022806"/>
    </source>
</evidence>
<keyword evidence="8" id="KW-0347">Helicase</keyword>
<dbReference type="InterPro" id="IPR033762">
    <property type="entry name" value="MCM_OB"/>
</dbReference>
<keyword evidence="4" id="KW-0235">DNA replication</keyword>
<dbReference type="GO" id="GO:0003697">
    <property type="term" value="F:single-stranded DNA binding"/>
    <property type="evidence" value="ECO:0007669"/>
    <property type="project" value="TreeGrafter"/>
</dbReference>
<dbReference type="GO" id="GO:0006260">
    <property type="term" value="P:DNA replication"/>
    <property type="evidence" value="ECO:0007669"/>
    <property type="project" value="InterPro"/>
</dbReference>
<reference evidence="18" key="1">
    <citation type="journal article" date="2024" name="Gigascience">
        <title>Chromosome-level genome of the poultry shaft louse Menopon gallinae provides insight into the host-switching and adaptive evolution of parasitic lice.</title>
        <authorList>
            <person name="Xu Y."/>
            <person name="Ma L."/>
            <person name="Liu S."/>
            <person name="Liang Y."/>
            <person name="Liu Q."/>
            <person name="He Z."/>
            <person name="Tian L."/>
            <person name="Duan Y."/>
            <person name="Cai W."/>
            <person name="Li H."/>
            <person name="Song F."/>
        </authorList>
    </citation>
    <scope>NUCLEOTIDE SEQUENCE</scope>
    <source>
        <strain evidence="18">Cailab_2023a</strain>
    </source>
</reference>
<dbReference type="InterPro" id="IPR001208">
    <property type="entry name" value="MCM_dom"/>
</dbReference>
<dbReference type="GO" id="GO:0005634">
    <property type="term" value="C:nucleus"/>
    <property type="evidence" value="ECO:0007669"/>
    <property type="project" value="UniProtKB-SubCell"/>
</dbReference>
<dbReference type="InterPro" id="IPR041562">
    <property type="entry name" value="MCM_lid"/>
</dbReference>
<evidence type="ECO:0000256" key="12">
    <source>
        <dbReference type="ARBA" id="ARBA00023242"/>
    </source>
</evidence>
<dbReference type="PANTHER" id="PTHR11630">
    <property type="entry name" value="DNA REPLICATION LICENSING FACTOR MCM FAMILY MEMBER"/>
    <property type="match status" value="1"/>
</dbReference>
<evidence type="ECO:0000256" key="14">
    <source>
        <dbReference type="ARBA" id="ARBA00042301"/>
    </source>
</evidence>
<accession>A0AAW2HPF5</accession>
<dbReference type="InterPro" id="IPR012340">
    <property type="entry name" value="NA-bd_OB-fold"/>
</dbReference>
<dbReference type="InterPro" id="IPR027417">
    <property type="entry name" value="P-loop_NTPase"/>
</dbReference>
<dbReference type="GO" id="GO:0017116">
    <property type="term" value="F:single-stranded DNA helicase activity"/>
    <property type="evidence" value="ECO:0007669"/>
    <property type="project" value="TreeGrafter"/>
</dbReference>
<dbReference type="InterPro" id="IPR018525">
    <property type="entry name" value="MCM_CS"/>
</dbReference>
<evidence type="ECO:0000256" key="6">
    <source>
        <dbReference type="ARBA" id="ARBA00022763"/>
    </source>
</evidence>
<dbReference type="EMBL" id="JARGDH010000004">
    <property type="protein sequence ID" value="KAL0271704.1"/>
    <property type="molecule type" value="Genomic_DNA"/>
</dbReference>
<dbReference type="SUPFAM" id="SSF52540">
    <property type="entry name" value="P-loop containing nucleoside triphosphate hydrolases"/>
    <property type="match status" value="1"/>
</dbReference>
<evidence type="ECO:0000256" key="10">
    <source>
        <dbReference type="ARBA" id="ARBA00023125"/>
    </source>
</evidence>
<keyword evidence="7" id="KW-0378">Hydrolase</keyword>
<evidence type="ECO:0000256" key="7">
    <source>
        <dbReference type="ARBA" id="ARBA00022801"/>
    </source>
</evidence>
<dbReference type="SMART" id="SM00350">
    <property type="entry name" value="MCM"/>
    <property type="match status" value="1"/>
</dbReference>
<evidence type="ECO:0000256" key="4">
    <source>
        <dbReference type="ARBA" id="ARBA00022705"/>
    </source>
</evidence>
<evidence type="ECO:0000256" key="1">
    <source>
        <dbReference type="ARBA" id="ARBA00004123"/>
    </source>
</evidence>
<keyword evidence="6" id="KW-0227">DNA damage</keyword>
<dbReference type="GO" id="GO:0005524">
    <property type="term" value="F:ATP binding"/>
    <property type="evidence" value="ECO:0007669"/>
    <property type="project" value="UniProtKB-KW"/>
</dbReference>
<keyword evidence="9 16" id="KW-0067">ATP-binding</keyword>
<evidence type="ECO:0000256" key="9">
    <source>
        <dbReference type="ARBA" id="ARBA00022840"/>
    </source>
</evidence>
<sequence>MSHAEKFSKYAVLHHKEEILEILKNRNESNHFSVTLNFVKLFEEDINLGYGILSDPERFLRYCNDGLVIAQEGLLKKSENECKGLSVKKKVHVRITALPSSPEIYRTVFPRNDDVGNFLKVSGTVVKITSPKLLEYQRKYVCSKCHNTMTVVADYSFHYTINPPSSCSNGCKNCNFKPVKEQGEACFKDYQEIKVQEQVGKLNIGNIPQSMWVTLEDDIVDSVKPGDDVIICGTVLRRWKTLKVDTKTDIELVIKANNVEVCNYEKSSILINNDLIEEFRHFWDIFKGNPLQGRNHILFSFCPQVYGLYTVKLAMAVVLAGGVRRNNESGSVRGESHLLLVGDPGTGKSHLLRFASKVCFRSVLTTGVGSTTAGLTVSAVREGGDWQLEAGALVLSDGGICCIDEFSSIREHDRTSIHEAMEQQTISVAKAGMVTKLNTRCSVLAATNPKGNYDSECPLTVNLALASPLLSRFDLILVLLDSQNEKWDKVVSSFILQGRKENMSCDGNHSVNGTQELTSGIWPVEKIQSYFSVIRSLNPVMTEEANIILRKYYQAQRSADSRNMARTTVRLLESLVRLSQGHARLMMRQTVTTQDAIIAVSLVESSMQTAILFKDHNTLHTAFPEVPSEEYKLQAKYILEHLNLNEILEQELENLKEQDSSISV</sequence>
<dbReference type="InterPro" id="IPR031327">
    <property type="entry name" value="MCM"/>
</dbReference>
<evidence type="ECO:0000256" key="11">
    <source>
        <dbReference type="ARBA" id="ARBA00023204"/>
    </source>
</evidence>
<dbReference type="Pfam" id="PF17855">
    <property type="entry name" value="MCM_lid"/>
    <property type="match status" value="1"/>
</dbReference>
<name>A0AAW2HPF5_9NEOP</name>
<dbReference type="Gene3D" id="2.40.50.140">
    <property type="entry name" value="Nucleic acid-binding proteins"/>
    <property type="match status" value="1"/>
</dbReference>
<evidence type="ECO:0000256" key="5">
    <source>
        <dbReference type="ARBA" id="ARBA00022741"/>
    </source>
</evidence>
<gene>
    <name evidence="18" type="ORF">PYX00_008712</name>
</gene>
<comment type="catalytic activity">
    <reaction evidence="15">
        <text>ATP + H2O = ADP + phosphate + H(+)</text>
        <dbReference type="Rhea" id="RHEA:13065"/>
        <dbReference type="ChEBI" id="CHEBI:15377"/>
        <dbReference type="ChEBI" id="CHEBI:15378"/>
        <dbReference type="ChEBI" id="CHEBI:30616"/>
        <dbReference type="ChEBI" id="CHEBI:43474"/>
        <dbReference type="ChEBI" id="CHEBI:456216"/>
        <dbReference type="EC" id="3.6.4.12"/>
    </reaction>
</comment>
<dbReference type="InterPro" id="IPR003593">
    <property type="entry name" value="AAA+_ATPase"/>
</dbReference>
<organism evidence="18">
    <name type="scientific">Menopon gallinae</name>
    <name type="common">poultry shaft louse</name>
    <dbReference type="NCBI Taxonomy" id="328185"/>
    <lineage>
        <taxon>Eukaryota</taxon>
        <taxon>Metazoa</taxon>
        <taxon>Ecdysozoa</taxon>
        <taxon>Arthropoda</taxon>
        <taxon>Hexapoda</taxon>
        <taxon>Insecta</taxon>
        <taxon>Pterygota</taxon>
        <taxon>Neoptera</taxon>
        <taxon>Paraneoptera</taxon>
        <taxon>Psocodea</taxon>
        <taxon>Troctomorpha</taxon>
        <taxon>Phthiraptera</taxon>
        <taxon>Amblycera</taxon>
        <taxon>Menoponidae</taxon>
        <taxon>Menopon</taxon>
    </lineage>
</organism>
<dbReference type="GO" id="GO:0016787">
    <property type="term" value="F:hydrolase activity"/>
    <property type="evidence" value="ECO:0007669"/>
    <property type="project" value="UniProtKB-KW"/>
</dbReference>
<protein>
    <recommendedName>
        <fullName evidence="13">DNA helicase MCM9</fullName>
        <ecNumber evidence="3">3.6.4.12</ecNumber>
    </recommendedName>
    <alternativeName>
        <fullName evidence="14">Minichromosome maintenance 9</fullName>
    </alternativeName>
</protein>
<dbReference type="GO" id="GO:0042555">
    <property type="term" value="C:MCM complex"/>
    <property type="evidence" value="ECO:0007669"/>
    <property type="project" value="TreeGrafter"/>
</dbReference>
<evidence type="ECO:0000256" key="15">
    <source>
        <dbReference type="ARBA" id="ARBA00047995"/>
    </source>
</evidence>
<comment type="caution">
    <text evidence="18">The sequence shown here is derived from an EMBL/GenBank/DDBJ whole genome shotgun (WGS) entry which is preliminary data.</text>
</comment>
<dbReference type="AlphaFoldDB" id="A0AAW2HPF5"/>
<keyword evidence="12" id="KW-0539">Nucleus</keyword>
<dbReference type="PROSITE" id="PS00847">
    <property type="entry name" value="MCM_1"/>
    <property type="match status" value="1"/>
</dbReference>
<dbReference type="Pfam" id="PF17207">
    <property type="entry name" value="MCM_OB"/>
    <property type="match status" value="1"/>
</dbReference>
<keyword evidence="11" id="KW-0234">DNA repair</keyword>
<dbReference type="InterPro" id="IPR058768">
    <property type="entry name" value="MCM9_N"/>
</dbReference>
<dbReference type="Pfam" id="PF26066">
    <property type="entry name" value="MCM9_N"/>
    <property type="match status" value="1"/>
</dbReference>
<dbReference type="Pfam" id="PF00493">
    <property type="entry name" value="MCM"/>
    <property type="match status" value="1"/>
</dbReference>
<dbReference type="FunFam" id="3.40.50.300:FF:000671">
    <property type="entry name" value="DNA helicase MCM9 isoform X1"/>
    <property type="match status" value="1"/>
</dbReference>
<evidence type="ECO:0000256" key="3">
    <source>
        <dbReference type="ARBA" id="ARBA00012551"/>
    </source>
</evidence>
<dbReference type="SUPFAM" id="SSF50249">
    <property type="entry name" value="Nucleic acid-binding proteins"/>
    <property type="match status" value="1"/>
</dbReference>
<evidence type="ECO:0000256" key="13">
    <source>
        <dbReference type="ARBA" id="ARBA00041085"/>
    </source>
</evidence>
<dbReference type="SMART" id="SM00382">
    <property type="entry name" value="AAA"/>
    <property type="match status" value="1"/>
</dbReference>
<dbReference type="Gene3D" id="3.40.50.300">
    <property type="entry name" value="P-loop containing nucleotide triphosphate hydrolases"/>
    <property type="match status" value="1"/>
</dbReference>
<dbReference type="EC" id="3.6.4.12" evidence="3"/>
<evidence type="ECO:0000256" key="16">
    <source>
        <dbReference type="RuleBase" id="RU004070"/>
    </source>
</evidence>
<keyword evidence="10 16" id="KW-0238">DNA-binding</keyword>
<comment type="subcellular location">
    <subcellularLocation>
        <location evidence="1">Nucleus</location>
    </subcellularLocation>
</comment>
<dbReference type="GO" id="GO:0000724">
    <property type="term" value="P:double-strand break repair via homologous recombination"/>
    <property type="evidence" value="ECO:0007669"/>
    <property type="project" value="TreeGrafter"/>
</dbReference>
<comment type="similarity">
    <text evidence="2 16">Belongs to the MCM family.</text>
</comment>
<dbReference type="PANTHER" id="PTHR11630:SF48">
    <property type="entry name" value="DNA HELICASE MCM9"/>
    <property type="match status" value="1"/>
</dbReference>
<dbReference type="PROSITE" id="PS50051">
    <property type="entry name" value="MCM_2"/>
    <property type="match status" value="1"/>
</dbReference>